<dbReference type="PANTHER" id="PTHR21183:SF18">
    <property type="entry name" value="LARGE RIBOSOMAL SUBUNIT PROTEIN UL29M"/>
    <property type="match status" value="1"/>
</dbReference>
<comment type="caution">
    <text evidence="7">The sequence shown here is derived from an EMBL/GenBank/DDBJ whole genome shotgun (WGS) entry which is preliminary data.</text>
</comment>
<gene>
    <name evidence="7" type="ORF">CTEN210_08080</name>
</gene>
<keyword evidence="4" id="KW-0496">Mitochondrion</keyword>
<evidence type="ECO:0000256" key="2">
    <source>
        <dbReference type="ARBA" id="ARBA00009254"/>
    </source>
</evidence>
<evidence type="ECO:0000256" key="3">
    <source>
        <dbReference type="ARBA" id="ARBA00022980"/>
    </source>
</evidence>
<dbReference type="GO" id="GO:0032543">
    <property type="term" value="P:mitochondrial translation"/>
    <property type="evidence" value="ECO:0007669"/>
    <property type="project" value="TreeGrafter"/>
</dbReference>
<sequence length="140" mass="16340">MLSSSIRNSASKMALRSTSISRTFTSSTVVSSPLDQFRDSVSREKRFTEEVGRSWTVKELRRKSFEDLHKLWFVLYKEKNMLLTESNISRVNQVYMPQKSRQEKVKKSMAAIKHVLGERKREAIARHALQNLQESEKEMS</sequence>
<dbReference type="PANTHER" id="PTHR21183">
    <property type="entry name" value="RIBOSOMAL PROTEIN L47, MITOCHONDRIAL-RELATED"/>
    <property type="match status" value="1"/>
</dbReference>
<evidence type="ECO:0000256" key="4">
    <source>
        <dbReference type="ARBA" id="ARBA00023128"/>
    </source>
</evidence>
<protein>
    <recommendedName>
        <fullName evidence="6">Large ribosomal subunit protein uL29m</fullName>
    </recommendedName>
</protein>
<accession>A0AAD3H6D4</accession>
<keyword evidence="3" id="KW-0689">Ribosomal protein</keyword>
<dbReference type="Pfam" id="PF06984">
    <property type="entry name" value="MRP-L47"/>
    <property type="match status" value="1"/>
</dbReference>
<evidence type="ECO:0000256" key="1">
    <source>
        <dbReference type="ARBA" id="ARBA00004173"/>
    </source>
</evidence>
<organism evidence="7 8">
    <name type="scientific">Chaetoceros tenuissimus</name>
    <dbReference type="NCBI Taxonomy" id="426638"/>
    <lineage>
        <taxon>Eukaryota</taxon>
        <taxon>Sar</taxon>
        <taxon>Stramenopiles</taxon>
        <taxon>Ochrophyta</taxon>
        <taxon>Bacillariophyta</taxon>
        <taxon>Coscinodiscophyceae</taxon>
        <taxon>Chaetocerotophycidae</taxon>
        <taxon>Chaetocerotales</taxon>
        <taxon>Chaetocerotaceae</taxon>
        <taxon>Chaetoceros</taxon>
    </lineage>
</organism>
<dbReference type="GO" id="GO:0003735">
    <property type="term" value="F:structural constituent of ribosome"/>
    <property type="evidence" value="ECO:0007669"/>
    <property type="project" value="InterPro"/>
</dbReference>
<dbReference type="GO" id="GO:0005762">
    <property type="term" value="C:mitochondrial large ribosomal subunit"/>
    <property type="evidence" value="ECO:0007669"/>
    <property type="project" value="TreeGrafter"/>
</dbReference>
<dbReference type="InterPro" id="IPR036049">
    <property type="entry name" value="Ribosomal_uL29_sf"/>
</dbReference>
<reference evidence="7 8" key="1">
    <citation type="journal article" date="2021" name="Sci. Rep.">
        <title>The genome of the diatom Chaetoceros tenuissimus carries an ancient integrated fragment of an extant virus.</title>
        <authorList>
            <person name="Hongo Y."/>
            <person name="Kimura K."/>
            <person name="Takaki Y."/>
            <person name="Yoshida Y."/>
            <person name="Baba S."/>
            <person name="Kobayashi G."/>
            <person name="Nagasaki K."/>
            <person name="Hano T."/>
            <person name="Tomaru Y."/>
        </authorList>
    </citation>
    <scope>NUCLEOTIDE SEQUENCE [LARGE SCALE GENOMIC DNA]</scope>
    <source>
        <strain evidence="7 8">NIES-3715</strain>
    </source>
</reference>
<keyword evidence="5" id="KW-0687">Ribonucleoprotein</keyword>
<evidence type="ECO:0000313" key="7">
    <source>
        <dbReference type="EMBL" id="GFH51604.1"/>
    </source>
</evidence>
<evidence type="ECO:0000256" key="5">
    <source>
        <dbReference type="ARBA" id="ARBA00023274"/>
    </source>
</evidence>
<dbReference type="EMBL" id="BLLK01000045">
    <property type="protein sequence ID" value="GFH51604.1"/>
    <property type="molecule type" value="Genomic_DNA"/>
</dbReference>
<name>A0AAD3H6D4_9STRA</name>
<keyword evidence="8" id="KW-1185">Reference proteome</keyword>
<comment type="subcellular location">
    <subcellularLocation>
        <location evidence="1">Mitochondrion</location>
    </subcellularLocation>
</comment>
<dbReference type="InterPro" id="IPR038340">
    <property type="entry name" value="MRP-L47_sf"/>
</dbReference>
<dbReference type="Proteomes" id="UP001054902">
    <property type="component" value="Unassembled WGS sequence"/>
</dbReference>
<proteinExistence type="inferred from homology"/>
<comment type="similarity">
    <text evidence="2">Belongs to the universal ribosomal protein uL29 family.</text>
</comment>
<evidence type="ECO:0000313" key="8">
    <source>
        <dbReference type="Proteomes" id="UP001054902"/>
    </source>
</evidence>
<dbReference type="Gene3D" id="6.10.330.20">
    <property type="match status" value="1"/>
</dbReference>
<dbReference type="InterPro" id="IPR010729">
    <property type="entry name" value="Ribosomal_uL29_mit"/>
</dbReference>
<evidence type="ECO:0000256" key="6">
    <source>
        <dbReference type="ARBA" id="ARBA00035289"/>
    </source>
</evidence>
<dbReference type="SUPFAM" id="SSF46561">
    <property type="entry name" value="Ribosomal protein L29 (L29p)"/>
    <property type="match status" value="1"/>
</dbReference>
<dbReference type="AlphaFoldDB" id="A0AAD3H6D4"/>